<dbReference type="EMBL" id="JBHTJW010000002">
    <property type="protein sequence ID" value="MFD0929871.1"/>
    <property type="molecule type" value="Genomic_DNA"/>
</dbReference>
<feature type="transmembrane region" description="Helical" evidence="1">
    <location>
        <begin position="86"/>
        <end position="104"/>
    </location>
</feature>
<keyword evidence="1" id="KW-0812">Transmembrane</keyword>
<dbReference type="Proteomes" id="UP001597106">
    <property type="component" value="Unassembled WGS sequence"/>
</dbReference>
<keyword evidence="1" id="KW-1133">Transmembrane helix</keyword>
<keyword evidence="1" id="KW-0472">Membrane</keyword>
<proteinExistence type="predicted"/>
<evidence type="ECO:0000313" key="5">
    <source>
        <dbReference type="Proteomes" id="UP001597106"/>
    </source>
</evidence>
<organism evidence="4 5">
    <name type="scientific">Methylophilus glucosoxydans</name>
    <dbReference type="NCBI Taxonomy" id="752553"/>
    <lineage>
        <taxon>Bacteria</taxon>
        <taxon>Pseudomonadati</taxon>
        <taxon>Pseudomonadota</taxon>
        <taxon>Betaproteobacteria</taxon>
        <taxon>Nitrosomonadales</taxon>
        <taxon>Methylophilaceae</taxon>
        <taxon>Methylophilus</taxon>
    </lineage>
</organism>
<gene>
    <name evidence="4" type="ORF">ACFQ1T_08780</name>
</gene>
<dbReference type="InterPro" id="IPR012373">
    <property type="entry name" value="Ferrdict_sens_TM"/>
</dbReference>
<dbReference type="RefSeq" id="WP_379075754.1">
    <property type="nucleotide sequence ID" value="NZ_JBHTJW010000002.1"/>
</dbReference>
<keyword evidence="5" id="KW-1185">Reference proteome</keyword>
<evidence type="ECO:0000259" key="2">
    <source>
        <dbReference type="Pfam" id="PF04773"/>
    </source>
</evidence>
<dbReference type="Pfam" id="PF16220">
    <property type="entry name" value="DUF4880"/>
    <property type="match status" value="1"/>
</dbReference>
<dbReference type="InterPro" id="IPR032623">
    <property type="entry name" value="FecR_N"/>
</dbReference>
<feature type="domain" description="FecR protein" evidence="2">
    <location>
        <begin position="122"/>
        <end position="211"/>
    </location>
</feature>
<reference evidence="5" key="1">
    <citation type="journal article" date="2019" name="Int. J. Syst. Evol. Microbiol.">
        <title>The Global Catalogue of Microorganisms (GCM) 10K type strain sequencing project: providing services to taxonomists for standard genome sequencing and annotation.</title>
        <authorList>
            <consortium name="The Broad Institute Genomics Platform"/>
            <consortium name="The Broad Institute Genome Sequencing Center for Infectious Disease"/>
            <person name="Wu L."/>
            <person name="Ma J."/>
        </authorList>
    </citation>
    <scope>NUCLEOTIDE SEQUENCE [LARGE SCALE GENOMIC DNA]</scope>
    <source>
        <strain evidence="5">CCUG 59685</strain>
    </source>
</reference>
<accession>A0ABW3GGU8</accession>
<evidence type="ECO:0000313" key="4">
    <source>
        <dbReference type="EMBL" id="MFD0929871.1"/>
    </source>
</evidence>
<dbReference type="Gene3D" id="2.60.120.1440">
    <property type="match status" value="1"/>
</dbReference>
<comment type="caution">
    <text evidence="4">The sequence shown here is derived from an EMBL/GenBank/DDBJ whole genome shotgun (WGS) entry which is preliminary data.</text>
</comment>
<evidence type="ECO:0000259" key="3">
    <source>
        <dbReference type="Pfam" id="PF16220"/>
    </source>
</evidence>
<sequence>MSAHKKISETAARWFIRMQEAAPDAPERSQFEAWLMQHPLHQQEYASISDAWQGIDSIGDLQTMAQAKQADVFFKQSERRKSRQKLAGTVAGVVAALCIGWAGLHQYQVWQSTPTLQLAAQTTTAQLTTQTLDDGSLVTLNANSRIEIKYYRNQRHIDLLQGEAVFEVQPDRDRPFVVETQRLKVTVLGTRFAVNKLKQLERVSVDHGKVQVLDKQDQQGLILQNNQVAEINQHGLQARPQVSAQDYFRFISGTLVFNQASLSEIAETLSRYQQQPVTSDDRSSEKISAVVAIKDSNSFIATLPRIANVRVHRSPEGIQLETYPVAK</sequence>
<name>A0ABW3GGU8_9PROT</name>
<dbReference type="PANTHER" id="PTHR30273:SF2">
    <property type="entry name" value="PROTEIN FECR"/>
    <property type="match status" value="1"/>
</dbReference>
<feature type="domain" description="FecR N-terminal" evidence="3">
    <location>
        <begin position="10"/>
        <end position="48"/>
    </location>
</feature>
<protein>
    <submittedName>
        <fullName evidence="4">FecR family protein</fullName>
    </submittedName>
</protein>
<evidence type="ECO:0000256" key="1">
    <source>
        <dbReference type="SAM" id="Phobius"/>
    </source>
</evidence>
<dbReference type="PIRSF" id="PIRSF018266">
    <property type="entry name" value="FecR"/>
    <property type="match status" value="1"/>
</dbReference>
<dbReference type="InterPro" id="IPR006860">
    <property type="entry name" value="FecR"/>
</dbReference>
<dbReference type="Pfam" id="PF04773">
    <property type="entry name" value="FecR"/>
    <property type="match status" value="1"/>
</dbReference>
<dbReference type="PANTHER" id="PTHR30273">
    <property type="entry name" value="PERIPLASMIC SIGNAL SENSOR AND SIGMA FACTOR ACTIVATOR FECR-RELATED"/>
    <property type="match status" value="1"/>
</dbReference>